<dbReference type="GO" id="GO:0016787">
    <property type="term" value="F:hydrolase activity"/>
    <property type="evidence" value="ECO:0007669"/>
    <property type="project" value="UniProtKB-KW"/>
</dbReference>
<reference evidence="4" key="2">
    <citation type="submission" date="2023-05" db="EMBL/GenBank/DDBJ databases">
        <authorList>
            <consortium name="Lawrence Berkeley National Laboratory"/>
            <person name="Steindorff A."/>
            <person name="Hensen N."/>
            <person name="Bonometti L."/>
            <person name="Westerberg I."/>
            <person name="Brannstrom I.O."/>
            <person name="Guillou S."/>
            <person name="Cros-Aarteil S."/>
            <person name="Calhoun S."/>
            <person name="Haridas S."/>
            <person name="Kuo A."/>
            <person name="Mondo S."/>
            <person name="Pangilinan J."/>
            <person name="Riley R."/>
            <person name="Labutti K."/>
            <person name="Andreopoulos B."/>
            <person name="Lipzen A."/>
            <person name="Chen C."/>
            <person name="Yanf M."/>
            <person name="Daum C."/>
            <person name="Ng V."/>
            <person name="Clum A."/>
            <person name="Ohm R."/>
            <person name="Martin F."/>
            <person name="Silar P."/>
            <person name="Natvig D."/>
            <person name="Lalanne C."/>
            <person name="Gautier V."/>
            <person name="Ament-Velasquez S.L."/>
            <person name="Kruys A."/>
            <person name="Hutchinson M.I."/>
            <person name="Powell A.J."/>
            <person name="Barry K."/>
            <person name="Miller A.N."/>
            <person name="Grigoriev I.V."/>
            <person name="Debuchy R."/>
            <person name="Gladieux P."/>
            <person name="Thoren M.H."/>
            <person name="Johannesson H."/>
        </authorList>
    </citation>
    <scope>NUCLEOTIDE SEQUENCE</scope>
    <source>
        <strain evidence="4">CBS 359.72</strain>
    </source>
</reference>
<reference evidence="4" key="1">
    <citation type="journal article" date="2023" name="Mol. Phylogenet. Evol.">
        <title>Genome-scale phylogeny and comparative genomics of the fungal order Sordariales.</title>
        <authorList>
            <person name="Hensen N."/>
            <person name="Bonometti L."/>
            <person name="Westerberg I."/>
            <person name="Brannstrom I.O."/>
            <person name="Guillou S."/>
            <person name="Cros-Aarteil S."/>
            <person name="Calhoun S."/>
            <person name="Haridas S."/>
            <person name="Kuo A."/>
            <person name="Mondo S."/>
            <person name="Pangilinan J."/>
            <person name="Riley R."/>
            <person name="LaButti K."/>
            <person name="Andreopoulos B."/>
            <person name="Lipzen A."/>
            <person name="Chen C."/>
            <person name="Yan M."/>
            <person name="Daum C."/>
            <person name="Ng V."/>
            <person name="Clum A."/>
            <person name="Steindorff A."/>
            <person name="Ohm R.A."/>
            <person name="Martin F."/>
            <person name="Silar P."/>
            <person name="Natvig D.O."/>
            <person name="Lalanne C."/>
            <person name="Gautier V."/>
            <person name="Ament-Velasquez S.L."/>
            <person name="Kruys A."/>
            <person name="Hutchinson M.I."/>
            <person name="Powell A.J."/>
            <person name="Barry K."/>
            <person name="Miller A.N."/>
            <person name="Grigoriev I.V."/>
            <person name="Debuchy R."/>
            <person name="Gladieux P."/>
            <person name="Hiltunen Thoren M."/>
            <person name="Johannesson H."/>
        </authorList>
    </citation>
    <scope>NUCLEOTIDE SEQUENCE</scope>
    <source>
        <strain evidence="4">CBS 359.72</strain>
    </source>
</reference>
<accession>A0AAN7HLU7</accession>
<evidence type="ECO:0000259" key="3">
    <source>
        <dbReference type="Pfam" id="PF03959"/>
    </source>
</evidence>
<comment type="similarity">
    <text evidence="1">Belongs to the LovG family.</text>
</comment>
<dbReference type="PANTHER" id="PTHR48070">
    <property type="entry name" value="ESTERASE OVCA2"/>
    <property type="match status" value="1"/>
</dbReference>
<dbReference type="InterPro" id="IPR029058">
    <property type="entry name" value="AB_hydrolase_fold"/>
</dbReference>
<dbReference type="SUPFAM" id="SSF53474">
    <property type="entry name" value="alpha/beta-Hydrolases"/>
    <property type="match status" value="1"/>
</dbReference>
<evidence type="ECO:0000256" key="1">
    <source>
        <dbReference type="ARBA" id="ARBA00005863"/>
    </source>
</evidence>
<keyword evidence="2 4" id="KW-0378">Hydrolase</keyword>
<keyword evidence="5" id="KW-1185">Reference proteome</keyword>
<dbReference type="AlphaFoldDB" id="A0AAN7HLU7"/>
<sequence length="235" mass="25472">MTANPKPSIVFLHGSGTNPDIFRMQTRKLSAHLEPHFTLHYLAAPITCDPGPGVLPFFEGCEPYLTWMDDSSAEAEAAYWNGDSNGLLGKLVEEIKGLGGGDGGDVVGLVGFSMGGKVATEVVRRLEAAGDRRVKVVVPVCATVPLQGGLVKGGGKDETKEKEYREILARGVARAESVHLIGERDPWRSQSEMLVDFYDEKGRSVIRFKGEHHMPLNDAINSRVSKIILTACKIA</sequence>
<gene>
    <name evidence="4" type="ORF">C7999DRAFT_43782</name>
</gene>
<name>A0AAN7HLU7_9PEZI</name>
<dbReference type="InterPro" id="IPR050593">
    <property type="entry name" value="LovG"/>
</dbReference>
<organism evidence="4 5">
    <name type="scientific">Corynascus novoguineensis</name>
    <dbReference type="NCBI Taxonomy" id="1126955"/>
    <lineage>
        <taxon>Eukaryota</taxon>
        <taxon>Fungi</taxon>
        <taxon>Dikarya</taxon>
        <taxon>Ascomycota</taxon>
        <taxon>Pezizomycotina</taxon>
        <taxon>Sordariomycetes</taxon>
        <taxon>Sordariomycetidae</taxon>
        <taxon>Sordariales</taxon>
        <taxon>Chaetomiaceae</taxon>
        <taxon>Corynascus</taxon>
    </lineage>
</organism>
<dbReference type="Gene3D" id="3.40.50.1820">
    <property type="entry name" value="alpha/beta hydrolase"/>
    <property type="match status" value="1"/>
</dbReference>
<comment type="caution">
    <text evidence="4">The sequence shown here is derived from an EMBL/GenBank/DDBJ whole genome shotgun (WGS) entry which is preliminary data.</text>
</comment>
<dbReference type="InterPro" id="IPR005645">
    <property type="entry name" value="FSH-like_dom"/>
</dbReference>
<protein>
    <submittedName>
        <fullName evidence="4">Serine hydrolase FSH</fullName>
    </submittedName>
</protein>
<dbReference type="EMBL" id="MU857732">
    <property type="protein sequence ID" value="KAK4244594.1"/>
    <property type="molecule type" value="Genomic_DNA"/>
</dbReference>
<dbReference type="GO" id="GO:0044550">
    <property type="term" value="P:secondary metabolite biosynthetic process"/>
    <property type="evidence" value="ECO:0007669"/>
    <property type="project" value="TreeGrafter"/>
</dbReference>
<dbReference type="Pfam" id="PF03959">
    <property type="entry name" value="FSH1"/>
    <property type="match status" value="1"/>
</dbReference>
<feature type="domain" description="Serine hydrolase" evidence="3">
    <location>
        <begin position="5"/>
        <end position="220"/>
    </location>
</feature>
<dbReference type="GO" id="GO:0005634">
    <property type="term" value="C:nucleus"/>
    <property type="evidence" value="ECO:0007669"/>
    <property type="project" value="TreeGrafter"/>
</dbReference>
<evidence type="ECO:0000313" key="5">
    <source>
        <dbReference type="Proteomes" id="UP001303647"/>
    </source>
</evidence>
<dbReference type="PANTHER" id="PTHR48070:SF3">
    <property type="entry name" value="ESTERASE DBAE-RELATED"/>
    <property type="match status" value="1"/>
</dbReference>
<proteinExistence type="inferred from homology"/>
<evidence type="ECO:0000313" key="4">
    <source>
        <dbReference type="EMBL" id="KAK4244594.1"/>
    </source>
</evidence>
<dbReference type="Proteomes" id="UP001303647">
    <property type="component" value="Unassembled WGS sequence"/>
</dbReference>
<dbReference type="GO" id="GO:0005737">
    <property type="term" value="C:cytoplasm"/>
    <property type="evidence" value="ECO:0007669"/>
    <property type="project" value="TreeGrafter"/>
</dbReference>
<evidence type="ECO:0000256" key="2">
    <source>
        <dbReference type="ARBA" id="ARBA00022801"/>
    </source>
</evidence>